<dbReference type="KEGG" id="rca:Rcas_3953"/>
<keyword evidence="1" id="KW-0732">Signal</keyword>
<evidence type="ECO:0000313" key="3">
    <source>
        <dbReference type="EMBL" id="ABU59986.1"/>
    </source>
</evidence>
<protein>
    <recommendedName>
        <fullName evidence="2">Phosphodiester glycosidase domain-containing protein</fullName>
    </recommendedName>
</protein>
<feature type="chain" id="PRO_5002711621" description="Phosphodiester glycosidase domain-containing protein" evidence="1">
    <location>
        <begin position="23"/>
        <end position="281"/>
    </location>
</feature>
<dbReference type="Proteomes" id="UP000000263">
    <property type="component" value="Chromosome"/>
</dbReference>
<evidence type="ECO:0000259" key="2">
    <source>
        <dbReference type="Pfam" id="PF09992"/>
    </source>
</evidence>
<dbReference type="PANTHER" id="PTHR40446:SF2">
    <property type="entry name" value="N-ACETYLGLUCOSAMINE-1-PHOSPHODIESTER ALPHA-N-ACETYLGLUCOSAMINIDASE"/>
    <property type="match status" value="1"/>
</dbReference>
<proteinExistence type="predicted"/>
<dbReference type="InterPro" id="IPR018711">
    <property type="entry name" value="NAGPA"/>
</dbReference>
<dbReference type="AlphaFoldDB" id="A7NQZ0"/>
<feature type="domain" description="Phosphodiester glycosidase" evidence="2">
    <location>
        <begin position="114"/>
        <end position="264"/>
    </location>
</feature>
<organism evidence="3 4">
    <name type="scientific">Roseiflexus castenholzii (strain DSM 13941 / HLO8)</name>
    <dbReference type="NCBI Taxonomy" id="383372"/>
    <lineage>
        <taxon>Bacteria</taxon>
        <taxon>Bacillati</taxon>
        <taxon>Chloroflexota</taxon>
        <taxon>Chloroflexia</taxon>
        <taxon>Chloroflexales</taxon>
        <taxon>Roseiflexineae</taxon>
        <taxon>Roseiflexaceae</taxon>
        <taxon>Roseiflexus</taxon>
    </lineage>
</organism>
<keyword evidence="4" id="KW-1185">Reference proteome</keyword>
<dbReference type="OrthoDB" id="154308at2"/>
<dbReference type="EMBL" id="CP000804">
    <property type="protein sequence ID" value="ABU59986.1"/>
    <property type="molecule type" value="Genomic_DNA"/>
</dbReference>
<evidence type="ECO:0000256" key="1">
    <source>
        <dbReference type="SAM" id="SignalP"/>
    </source>
</evidence>
<dbReference type="eggNOG" id="COG4632">
    <property type="taxonomic scope" value="Bacteria"/>
</dbReference>
<feature type="signal peptide" evidence="1">
    <location>
        <begin position="1"/>
        <end position="22"/>
    </location>
</feature>
<dbReference type="PANTHER" id="PTHR40446">
    <property type="entry name" value="N-ACETYLGLUCOSAMINE-1-PHOSPHODIESTER ALPHA-N-ACETYLGLUCOSAMINIDASE"/>
    <property type="match status" value="1"/>
</dbReference>
<dbReference type="Pfam" id="PF09992">
    <property type="entry name" value="NAGPA"/>
    <property type="match status" value="1"/>
</dbReference>
<reference evidence="3 4" key="1">
    <citation type="submission" date="2007-08" db="EMBL/GenBank/DDBJ databases">
        <title>Complete sequence of Roseiflexus castenholzii DSM 13941.</title>
        <authorList>
            <consortium name="US DOE Joint Genome Institute"/>
            <person name="Copeland A."/>
            <person name="Lucas S."/>
            <person name="Lapidus A."/>
            <person name="Barry K."/>
            <person name="Glavina del Rio T."/>
            <person name="Dalin E."/>
            <person name="Tice H."/>
            <person name="Pitluck S."/>
            <person name="Thompson L.S."/>
            <person name="Brettin T."/>
            <person name="Bruce D."/>
            <person name="Detter J.C."/>
            <person name="Han C."/>
            <person name="Tapia R."/>
            <person name="Schmutz J."/>
            <person name="Larimer F."/>
            <person name="Land M."/>
            <person name="Hauser L."/>
            <person name="Kyrpides N."/>
            <person name="Mikhailova N."/>
            <person name="Bryant D.A."/>
            <person name="Hanada S."/>
            <person name="Tsukatani Y."/>
            <person name="Richardson P."/>
        </authorList>
    </citation>
    <scope>NUCLEOTIDE SEQUENCE [LARGE SCALE GENOMIC DNA]</scope>
    <source>
        <strain evidence="4">DSM 13941 / HLO8</strain>
    </source>
</reference>
<gene>
    <name evidence="3" type="ordered locus">Rcas_3953</name>
</gene>
<dbReference type="RefSeq" id="WP_012122409.1">
    <property type="nucleotide sequence ID" value="NC_009767.1"/>
</dbReference>
<name>A7NQZ0_ROSCS</name>
<dbReference type="STRING" id="383372.Rcas_3953"/>
<dbReference type="PROSITE" id="PS51257">
    <property type="entry name" value="PROKAR_LIPOPROTEIN"/>
    <property type="match status" value="1"/>
</dbReference>
<dbReference type="HOGENOM" id="CLU_990017_0_0_0"/>
<evidence type="ECO:0000313" key="4">
    <source>
        <dbReference type="Proteomes" id="UP000000263"/>
    </source>
</evidence>
<accession>A7NQZ0</accession>
<sequence>MSATLKWMWVLAVALATGCGKGATPLPTRLVPTRMPTIAPSPTSTEPGSADSGWVVAARGIEVRNLAVAGVVPDTAAPIYAVRLDPALVRLRVRYAPDTPQLLRTWVAAHHPLVAINGGFFTADNQATALIVADGEAHGASYAGFGGMLAASADGRVWIQALREEPYDPAVRLDQAIQSFPMLVYPGGVVAEISDNGQRARRTAVAMDRAGRLLIIVCPTSAFSLQALATWLASSDLEIDRALNFDGGSSSGLFVDVGDVRWQIDSFTTLPSVLLIEPRTS</sequence>